<organism evidence="8 9">
    <name type="scientific">Taxus chinensis</name>
    <name type="common">Chinese yew</name>
    <name type="synonym">Taxus wallichiana var. chinensis</name>
    <dbReference type="NCBI Taxonomy" id="29808"/>
    <lineage>
        <taxon>Eukaryota</taxon>
        <taxon>Viridiplantae</taxon>
        <taxon>Streptophyta</taxon>
        <taxon>Embryophyta</taxon>
        <taxon>Tracheophyta</taxon>
        <taxon>Spermatophyta</taxon>
        <taxon>Pinopsida</taxon>
        <taxon>Pinidae</taxon>
        <taxon>Conifers II</taxon>
        <taxon>Cupressales</taxon>
        <taxon>Taxaceae</taxon>
        <taxon>Taxus</taxon>
    </lineage>
</organism>
<evidence type="ECO:0000259" key="7">
    <source>
        <dbReference type="PROSITE" id="PS51198"/>
    </source>
</evidence>
<dbReference type="Gene3D" id="3.40.50.300">
    <property type="entry name" value="P-loop containing nucleotide triphosphate hydrolases"/>
    <property type="match status" value="4"/>
</dbReference>
<dbReference type="EMBL" id="JAHRHJ020003813">
    <property type="protein sequence ID" value="KAH9289073.1"/>
    <property type="molecule type" value="Genomic_DNA"/>
</dbReference>
<feature type="domain" description="UvrD-like helicase ATP-binding" evidence="7">
    <location>
        <begin position="1091"/>
        <end position="1527"/>
    </location>
</feature>
<dbReference type="GO" id="GO:0005694">
    <property type="term" value="C:chromosome"/>
    <property type="evidence" value="ECO:0007669"/>
    <property type="project" value="UniProtKB-ARBA"/>
</dbReference>
<feature type="compositionally biased region" description="Basic residues" evidence="6">
    <location>
        <begin position="2916"/>
        <end position="2937"/>
    </location>
</feature>
<dbReference type="SUPFAM" id="SSF52540">
    <property type="entry name" value="P-loop containing nucleoside triphosphate hydrolases"/>
    <property type="match status" value="2"/>
</dbReference>
<dbReference type="GO" id="GO:0016787">
    <property type="term" value="F:hydrolase activity"/>
    <property type="evidence" value="ECO:0007669"/>
    <property type="project" value="UniProtKB-UniRule"/>
</dbReference>
<protein>
    <recommendedName>
        <fullName evidence="7">UvrD-like helicase ATP-binding domain-containing protein</fullName>
    </recommendedName>
</protein>
<dbReference type="OMA" id="PDNEMEH"/>
<evidence type="ECO:0000256" key="2">
    <source>
        <dbReference type="ARBA" id="ARBA00022801"/>
    </source>
</evidence>
<dbReference type="PROSITE" id="PS51198">
    <property type="entry name" value="UVRD_HELICASE_ATP_BIND"/>
    <property type="match status" value="1"/>
</dbReference>
<evidence type="ECO:0000256" key="5">
    <source>
        <dbReference type="PROSITE-ProRule" id="PRU00560"/>
    </source>
</evidence>
<dbReference type="GO" id="GO:0005524">
    <property type="term" value="F:ATP binding"/>
    <property type="evidence" value="ECO:0007669"/>
    <property type="project" value="UniProtKB-UniRule"/>
</dbReference>
<gene>
    <name evidence="8" type="ORF">KI387_033190</name>
</gene>
<dbReference type="Pfam" id="PF13087">
    <property type="entry name" value="AAA_12"/>
    <property type="match status" value="1"/>
</dbReference>
<dbReference type="Pfam" id="PF00580">
    <property type="entry name" value="UvrD-helicase"/>
    <property type="match status" value="1"/>
</dbReference>
<feature type="binding site" evidence="5">
    <location>
        <begin position="1112"/>
        <end position="1119"/>
    </location>
    <ligand>
        <name>ATP</name>
        <dbReference type="ChEBI" id="CHEBI:30616"/>
    </ligand>
</feature>
<dbReference type="SUPFAM" id="SSF48452">
    <property type="entry name" value="TPR-like"/>
    <property type="match status" value="1"/>
</dbReference>
<sequence>MGESSGSRALQRKSAREMFEEMVLKWTVDDIMDENLFHHKVRHIPDRFMSVEEYLGSFVWPLIEEMRAQLQQALESVSQAQYVTTTFEDKIRLSEGVVQIYKMLIDKENDTEEEKKGQQKLKLKPMDILILSTKNPEILDHFRDDYLLALVHRTDVQETSNTDSQDTNLDELKAKIYVRHGHPFTSENYNLKTKYFAIYLGSIVTGLRIWNALHTHLEDGEKNLAMLHKAIYLNTEDHNEAFEEEKYGGLEKFRSKHFESHNLNDSQASAVIHAVKAVESNLCTGIKLIQGPPGTGKTSMLVSLLSILVHMKSRVLVCAPTNAAVSEVAMRFIKIVTSTSGCCPNTHNFPCIINLSDLVLVGSEDKFDSESIFGHIFLKYRVDRLFECFLPMTGWRHRVVSLLDFLESAVSQYEVSQETQQETSLIDFSQYIRKRLKILAPTFCEGASTLLNDFPGTLSGKQELECLTTIVESFINLIEKSKVNERDLRECFCSNNEGFGEAANLPGISNENMLNNKKELKDVLYLKRSECIHFLRKHLCSSTDVARIAQKFISPEELERLCLSRAKLVFSTVSSSAKRCMNLAGPFDCLIIDEAAQLTEAESTISLQIRGLRNAFLIGDPNQLPATVISKVSQNAGYGRSLFERLEHLGRPVHLLNIHYRMHPSISKFPNMEFYRNCIMDGPNVKMEGYGNAYIESEMYGTYAFVNVADGREEEDDFGRSKRNIVEAAVVLHMLSKLYKVCARKEGFKISVGVISPYSAQVMYLESKLMNKHEWRNSIDVEVKSVDGFQGGEKDIIIISTVRTNNIGFLSNWRRANVALTRARFCLWIVGNGSVLVKSNSIWAEITKDAIMRNCFLDPSVDSGMVKVIRNTKAEMDQLQDLLKKDSVLFNHTIWKVTFSNEFKESFTKVKGLHVRQQIINTILKLANGWRQTKKHAGSAEESLINEYATSGLCLVWTTDVERGEEVLQVLKIWNVLTLVQIPSLINRLENVFATYTPEYIQRCKAKLLDKDAKIALPRRWKEDPRFVWYKRLQQSEMFETLHGEASQKEAIALEHARVQESLLLMKFYSLSSGIANQLLTAQDGSEIDLQFEVNEEESRIIRFPQSSFVLGRSGTGKTTVLTTRLLQKEQQLNLATHGFSWEKQPEIESTTGIKYSQQKFPNASFLRQMFVTVSAKLCSAIRNHISHIDSCVQGKDQTLFMAMHDSNESLQVFENIPDSFIDISDEHFPMVITFQKFLVMLDGSVQHHFFQNSCTEEQGYQSEKKDFCLNDDIGEKLGSKKSSSNSKDFDDGGEDTELLDDQELFIGVKISTYKRSLAFMEIMRKNEVNYERFDCVYWPHFNAEMRRGLDSSVVFTEIISHIKGSLKSLSSPDFKMSRDDYIAMAESRVSIFSVKQREAIYDIFMHYEKQKQMKHNFDIADVVNHLHRQLRLNGYLGEKMDFIYVDEVQDLPMAQISLFKYVCSNVKEGFVFAGDTAQTIARGVYFRFEDIRNLFYREFLEADNNDSSKSKLMPDLFHLSQNFRTHTGITKLAQSVVELLYHFFPFSVDRLSPETSLIYGEAPTFLDMKEEESLLMTVFGHGGNIGSGKHEFGAEQAILVRDDNQKEQILKQVGKQCLVLTILECKGLEFQDVLLYNFFTSSPLGMKWRVIYDFMNQKGFHSCEQKQYPKFDDIKHNLLCSEVKHLYVAITRSKQRLWIYDEKPQYAKPMLDYWKQVGIIQFRCLDRAMMESMYVVSSSEDWKQRGIQMFNEKNYDMAIVCFERAGDLDRAKWAKAARLRQDGERNIEINKEKAKDYLIEAAEIFLSIGKPDSAANCFIILGEYSKAGRIYEEKCSETRLQDAGDCFVKEKCWPDAASAYAKANCVSKCLNACLKGKLFETGLGFIEVLKKEKCNLNCGICERCEGVKIEADYLKMSATHFHQKNDKKSMMTFVKAFPTMDLIRSFLWRKDYFDELLGIEEANGNFIQAAEVAERKGDLLCEAVMLEKAGKYEQAVKSILLHVQLNSMWGMGNRGWPLLPFPEKNKLLERVKRIAKQNLRRGPSPTLHTLDCEASVLRDESHSLCEITEQMILTQKLGSVNFEVLSLRKVLDVHLDSDAKTFQQEQERSLLERDDNLKMLLDNRVSSTTMVFLWNAWKEKLLFAVDSLSKLEKRREGEQDKVYIEFAFDYFGARLKRNNRFCTVFDSEAFWLDGRRVELCERLGTSAQISIQNFSMHAKKFLLMELFSVGVKVVKKLEEIHLSCRNQSGTLFVEGTVILQLRQVSKALEDRQLAGFGKVTGLIGTDFLEDRFFEIFFPLKTQYENLKEFISLRENPTSSLILKDITENLIRKMHKHFTLGQIGRLQVLLPFLQKDLVTDYSKKIVETLHDKHCWNNELLWLHMEMVTGNSCEDKRLILIESFEVAIISTFKSWGNQIDYISPHVFLSLLEKLFFFSSSCEYLLGGLFLPRSFFVEFMTGEQGNSSCAWLLQSKRQPRCQGRLEKFYGPICDIVCQLLVASKSETFSWIKTSKIDSRIYFPEMALHLIIMLCLICVNSTGLYQHAMQVLLTIFRDDHIKNNLPPKFKGKLLQIFEKHYPNRYTFFLLFSLLMRDIDNPLVTIDLATHPEPDGRREDFIVLRQESIESKELLLQNIFQDMGDMFVSSGREGDIKSKELLVHGEKNMGPSNSNSFVASTEHIEENVSDNAECLRDKPEKEIVLCKPILDCGNIDQQKKGDYFEVEACSRDETNQISLLEDIKPSYMFEVNGQCVPWFVQWRMKKWLSCARRSLEETLSVKDKYIQEACRVFQGSKNSSYTKTFISKACPLKAEVDELLDLIAITIPKVKQGKVCADEESEVLEEMHDIHEDLMHLSELLCPMHKKHEECDNEWLENDAIGHTSIRLQECRHRLDRFKSVFEEDTRAVTECIQAVQSNSKHKQKQNKKQKGKKKGNKRRK</sequence>
<evidence type="ECO:0000256" key="4">
    <source>
        <dbReference type="ARBA" id="ARBA00022840"/>
    </source>
</evidence>
<keyword evidence="3 5" id="KW-0347">Helicase</keyword>
<evidence type="ECO:0000256" key="3">
    <source>
        <dbReference type="ARBA" id="ARBA00022806"/>
    </source>
</evidence>
<name>A0AA38F470_TAXCH</name>
<dbReference type="PANTHER" id="PTHR21529:SF4">
    <property type="entry name" value="TPR AND ANKYRIN REPEAT-CONTAINING PROTEIN 1"/>
    <property type="match status" value="1"/>
</dbReference>
<keyword evidence="9" id="KW-1185">Reference proteome</keyword>
<dbReference type="PANTHER" id="PTHR21529">
    <property type="entry name" value="MAMMARY TURMOR VIRUS RECEPTOR HOMOLOG 1, 2 MTVR1, 2"/>
    <property type="match status" value="1"/>
</dbReference>
<proteinExistence type="predicted"/>
<reference evidence="8 9" key="1">
    <citation type="journal article" date="2021" name="Nat. Plants">
        <title>The Taxus genome provides insights into paclitaxel biosynthesis.</title>
        <authorList>
            <person name="Xiong X."/>
            <person name="Gou J."/>
            <person name="Liao Q."/>
            <person name="Li Y."/>
            <person name="Zhou Q."/>
            <person name="Bi G."/>
            <person name="Li C."/>
            <person name="Du R."/>
            <person name="Wang X."/>
            <person name="Sun T."/>
            <person name="Guo L."/>
            <person name="Liang H."/>
            <person name="Lu P."/>
            <person name="Wu Y."/>
            <person name="Zhang Z."/>
            <person name="Ro D.K."/>
            <person name="Shang Y."/>
            <person name="Huang S."/>
            <person name="Yan J."/>
        </authorList>
    </citation>
    <scope>NUCLEOTIDE SEQUENCE [LARGE SCALE GENOMIC DNA]</scope>
    <source>
        <strain evidence="8">Ta-2019</strain>
    </source>
</reference>
<evidence type="ECO:0000256" key="1">
    <source>
        <dbReference type="ARBA" id="ARBA00022741"/>
    </source>
</evidence>
<dbReference type="InterPro" id="IPR013986">
    <property type="entry name" value="DExx_box_DNA_helicase_dom_sf"/>
</dbReference>
<dbReference type="InterPro" id="IPR014016">
    <property type="entry name" value="UvrD-like_ATP-bd"/>
</dbReference>
<dbReference type="Pfam" id="PF13086">
    <property type="entry name" value="AAA_11"/>
    <property type="match status" value="1"/>
</dbReference>
<dbReference type="InterPro" id="IPR047187">
    <property type="entry name" value="SF1_C_Upf1"/>
</dbReference>
<dbReference type="InterPro" id="IPR027417">
    <property type="entry name" value="P-loop_NTPase"/>
</dbReference>
<dbReference type="InterPro" id="IPR011990">
    <property type="entry name" value="TPR-like_helical_dom_sf"/>
</dbReference>
<evidence type="ECO:0000256" key="6">
    <source>
        <dbReference type="SAM" id="MobiDB-lite"/>
    </source>
</evidence>
<feature type="region of interest" description="Disordered" evidence="6">
    <location>
        <begin position="2911"/>
        <end position="2937"/>
    </location>
</feature>
<accession>A0AA38F470</accession>
<comment type="caution">
    <text evidence="8">The sequence shown here is derived from an EMBL/GenBank/DDBJ whole genome shotgun (WGS) entry which is preliminary data.</text>
</comment>
<keyword evidence="1 5" id="KW-0547">Nucleotide-binding</keyword>
<evidence type="ECO:0000313" key="8">
    <source>
        <dbReference type="EMBL" id="KAH9289073.1"/>
    </source>
</evidence>
<dbReference type="Gene3D" id="1.10.10.160">
    <property type="match status" value="1"/>
</dbReference>
<keyword evidence="2 5" id="KW-0378">Hydrolase</keyword>
<dbReference type="FunFam" id="3.40.50.300:FF:000326">
    <property type="entry name" value="P-loop containing nucleoside triphosphate hydrolase"/>
    <property type="match status" value="1"/>
</dbReference>
<dbReference type="InterPro" id="IPR039904">
    <property type="entry name" value="TRANK1"/>
</dbReference>
<dbReference type="GO" id="GO:0004386">
    <property type="term" value="F:helicase activity"/>
    <property type="evidence" value="ECO:0007669"/>
    <property type="project" value="UniProtKB-UniRule"/>
</dbReference>
<keyword evidence="4 5" id="KW-0067">ATP-binding</keyword>
<dbReference type="InterPro" id="IPR041677">
    <property type="entry name" value="DNA2/NAM7_AAA_11"/>
</dbReference>
<dbReference type="InterPro" id="IPR041679">
    <property type="entry name" value="DNA2/NAM7-like_C"/>
</dbReference>
<dbReference type="CDD" id="cd18808">
    <property type="entry name" value="SF1_C_Upf1"/>
    <property type="match status" value="1"/>
</dbReference>
<dbReference type="Proteomes" id="UP000824469">
    <property type="component" value="Unassembled WGS sequence"/>
</dbReference>
<evidence type="ECO:0000313" key="9">
    <source>
        <dbReference type="Proteomes" id="UP000824469"/>
    </source>
</evidence>